<dbReference type="InParanoid" id="A0A316YZI4"/>
<dbReference type="Proteomes" id="UP000245768">
    <property type="component" value="Unassembled WGS sequence"/>
</dbReference>
<evidence type="ECO:0000313" key="2">
    <source>
        <dbReference type="EMBL" id="PWN94078.1"/>
    </source>
</evidence>
<organism evidence="2 3">
    <name type="scientific">Acaromyces ingoldii</name>
    <dbReference type="NCBI Taxonomy" id="215250"/>
    <lineage>
        <taxon>Eukaryota</taxon>
        <taxon>Fungi</taxon>
        <taxon>Dikarya</taxon>
        <taxon>Basidiomycota</taxon>
        <taxon>Ustilaginomycotina</taxon>
        <taxon>Exobasidiomycetes</taxon>
        <taxon>Exobasidiales</taxon>
        <taxon>Cryptobasidiaceae</taxon>
        <taxon>Acaromyces</taxon>
    </lineage>
</organism>
<dbReference type="RefSeq" id="XP_025381276.1">
    <property type="nucleotide sequence ID" value="XM_025520745.1"/>
</dbReference>
<evidence type="ECO:0000313" key="3">
    <source>
        <dbReference type="Proteomes" id="UP000245768"/>
    </source>
</evidence>
<dbReference type="OrthoDB" id="566238at2759"/>
<feature type="domain" description="Rhodanese" evidence="1">
    <location>
        <begin position="97"/>
        <end position="199"/>
    </location>
</feature>
<protein>
    <submittedName>
        <fullName evidence="2">Rhodanese-like protein</fullName>
    </submittedName>
</protein>
<sequence>MSRSPALRSASSSLVAAGSRGAQRRVVLASLAPAPSLTQGGSARAVPATSVAATGLARPSWATRAFHCSPVALSRDTNWVDKGDMTYKELKPITQAPTGQETIIDVREPDEVQAGMIPSAVNVPLSAFAKAFDKNGGVDFEKDFAFPRPAFDDKVVFYCRSGKRSQQALELARKNGWWNSRNYRGSWLDWVQQEDARKQ</sequence>
<accession>A0A316YZI4</accession>
<dbReference type="GeneID" id="37042661"/>
<dbReference type="Gene3D" id="3.40.250.10">
    <property type="entry name" value="Rhodanese-like domain"/>
    <property type="match status" value="1"/>
</dbReference>
<dbReference type="AlphaFoldDB" id="A0A316YZI4"/>
<dbReference type="STRING" id="215250.A0A316YZI4"/>
<dbReference type="EMBL" id="KZ819634">
    <property type="protein sequence ID" value="PWN94078.1"/>
    <property type="molecule type" value="Genomic_DNA"/>
</dbReference>
<dbReference type="PANTHER" id="PTHR44086">
    <property type="entry name" value="THIOSULFATE SULFURTRANSFERASE RDL2, MITOCHONDRIAL-RELATED"/>
    <property type="match status" value="1"/>
</dbReference>
<name>A0A316YZI4_9BASI</name>
<dbReference type="Pfam" id="PF00581">
    <property type="entry name" value="Rhodanese"/>
    <property type="match status" value="1"/>
</dbReference>
<evidence type="ECO:0000259" key="1">
    <source>
        <dbReference type="PROSITE" id="PS50206"/>
    </source>
</evidence>
<dbReference type="PROSITE" id="PS50206">
    <property type="entry name" value="RHODANESE_3"/>
    <property type="match status" value="1"/>
</dbReference>
<dbReference type="FunCoup" id="A0A316YZI4">
    <property type="interactions" value="320"/>
</dbReference>
<dbReference type="InterPro" id="IPR036873">
    <property type="entry name" value="Rhodanese-like_dom_sf"/>
</dbReference>
<dbReference type="SUPFAM" id="SSF52821">
    <property type="entry name" value="Rhodanese/Cell cycle control phosphatase"/>
    <property type="match status" value="1"/>
</dbReference>
<proteinExistence type="predicted"/>
<keyword evidence="3" id="KW-1185">Reference proteome</keyword>
<dbReference type="GO" id="GO:0005739">
    <property type="term" value="C:mitochondrion"/>
    <property type="evidence" value="ECO:0007669"/>
    <property type="project" value="TreeGrafter"/>
</dbReference>
<dbReference type="GO" id="GO:0004792">
    <property type="term" value="F:thiosulfate-cyanide sulfurtransferase activity"/>
    <property type="evidence" value="ECO:0007669"/>
    <property type="project" value="TreeGrafter"/>
</dbReference>
<dbReference type="PANTHER" id="PTHR44086:SF10">
    <property type="entry name" value="THIOSULFATE SULFURTRANSFERASE_RHODANESE-LIKE DOMAIN-CONTAINING PROTEIN 3"/>
    <property type="match status" value="1"/>
</dbReference>
<dbReference type="CDD" id="cd01519">
    <property type="entry name" value="RHOD_HSP67B2"/>
    <property type="match status" value="1"/>
</dbReference>
<gene>
    <name evidence="2" type="ORF">FA10DRAFT_264669</name>
</gene>
<dbReference type="InterPro" id="IPR001763">
    <property type="entry name" value="Rhodanese-like_dom"/>
</dbReference>
<reference evidence="2 3" key="1">
    <citation type="journal article" date="2018" name="Mol. Biol. Evol.">
        <title>Broad Genomic Sampling Reveals a Smut Pathogenic Ancestry of the Fungal Clade Ustilaginomycotina.</title>
        <authorList>
            <person name="Kijpornyongpan T."/>
            <person name="Mondo S.J."/>
            <person name="Barry K."/>
            <person name="Sandor L."/>
            <person name="Lee J."/>
            <person name="Lipzen A."/>
            <person name="Pangilinan J."/>
            <person name="LaButti K."/>
            <person name="Hainaut M."/>
            <person name="Henrissat B."/>
            <person name="Grigoriev I.V."/>
            <person name="Spatafora J.W."/>
            <person name="Aime M.C."/>
        </authorList>
    </citation>
    <scope>NUCLEOTIDE SEQUENCE [LARGE SCALE GENOMIC DNA]</scope>
    <source>
        <strain evidence="2 3">MCA 4198</strain>
    </source>
</reference>
<dbReference type="SMART" id="SM00450">
    <property type="entry name" value="RHOD"/>
    <property type="match status" value="1"/>
</dbReference>